<dbReference type="PANTHER" id="PTHR43410">
    <property type="entry name" value="NITRIC OXIDE SYNTHASE OXYGENASE"/>
    <property type="match status" value="1"/>
</dbReference>
<dbReference type="InterPro" id="IPR044940">
    <property type="entry name" value="NOS_dom_2"/>
</dbReference>
<dbReference type="Pfam" id="PF02898">
    <property type="entry name" value="NO_synthase"/>
    <property type="match status" value="1"/>
</dbReference>
<dbReference type="SUPFAM" id="SSF56512">
    <property type="entry name" value="Nitric oxide (NO) synthase oxygenase domain"/>
    <property type="match status" value="1"/>
</dbReference>
<dbReference type="PROSITE" id="PS60001">
    <property type="entry name" value="NOS"/>
    <property type="match status" value="1"/>
</dbReference>
<keyword evidence="2" id="KW-0479">Metal-binding</keyword>
<dbReference type="InterPro" id="IPR044943">
    <property type="entry name" value="NOS_dom_1"/>
</dbReference>
<keyword evidence="3" id="KW-0560">Oxidoreductase</keyword>
<gene>
    <name evidence="6" type="ORF">C1N76_17345</name>
</gene>
<evidence type="ECO:0000256" key="2">
    <source>
        <dbReference type="ARBA" id="ARBA00022723"/>
    </source>
</evidence>
<dbReference type="EMBL" id="CP027303">
    <property type="protein sequence ID" value="AWO76095.1"/>
    <property type="molecule type" value="Genomic_DNA"/>
</dbReference>
<dbReference type="AlphaFoldDB" id="A0A2Z3NBN5"/>
<feature type="domain" description="Nitric oxide synthase (NOS)" evidence="5">
    <location>
        <begin position="140"/>
        <end position="147"/>
    </location>
</feature>
<evidence type="ECO:0000313" key="7">
    <source>
        <dbReference type="Proteomes" id="UP000246996"/>
    </source>
</evidence>
<evidence type="ECO:0000259" key="5">
    <source>
        <dbReference type="PROSITE" id="PS60001"/>
    </source>
</evidence>
<evidence type="ECO:0000256" key="1">
    <source>
        <dbReference type="ARBA" id="ARBA00022617"/>
    </source>
</evidence>
<dbReference type="InterPro" id="IPR004030">
    <property type="entry name" value="NOS_N"/>
</dbReference>
<evidence type="ECO:0000256" key="4">
    <source>
        <dbReference type="ARBA" id="ARBA00023004"/>
    </source>
</evidence>
<proteinExistence type="predicted"/>
<evidence type="ECO:0000256" key="3">
    <source>
        <dbReference type="ARBA" id="ARBA00023002"/>
    </source>
</evidence>
<dbReference type="GO" id="GO:0004517">
    <property type="term" value="F:nitric-oxide synthase activity"/>
    <property type="evidence" value="ECO:0007669"/>
    <property type="project" value="InterPro"/>
</dbReference>
<name>A0A2Z3NBN5_GEOTH</name>
<dbReference type="KEGG" id="gtk:GT3570_08055"/>
<dbReference type="InterPro" id="IPR044944">
    <property type="entry name" value="NOS_dom_3"/>
</dbReference>
<organism evidence="6 7">
    <name type="scientific">Geobacillus thermoleovorans</name>
    <name type="common">Bacillus thermoleovorans</name>
    <dbReference type="NCBI Taxonomy" id="33941"/>
    <lineage>
        <taxon>Bacteria</taxon>
        <taxon>Bacillati</taxon>
        <taxon>Bacillota</taxon>
        <taxon>Bacilli</taxon>
        <taxon>Bacillales</taxon>
        <taxon>Anoxybacillaceae</taxon>
        <taxon>Geobacillus</taxon>
        <taxon>Geobacillus thermoleovorans group</taxon>
    </lineage>
</organism>
<accession>A0A2Z3NBN5</accession>
<dbReference type="InterPro" id="IPR050607">
    <property type="entry name" value="NOS"/>
</dbReference>
<protein>
    <submittedName>
        <fullName evidence="6">Nitric oxide synthase oxygenase</fullName>
    </submittedName>
</protein>
<keyword evidence="1" id="KW-0349">Heme</keyword>
<dbReference type="CDD" id="cd00794">
    <property type="entry name" value="NOS_oxygenase_prok"/>
    <property type="match status" value="1"/>
</dbReference>
<dbReference type="InterPro" id="IPR036119">
    <property type="entry name" value="NOS_N_sf"/>
</dbReference>
<keyword evidence="4" id="KW-0408">Iron</keyword>
<sequence>MAGKRGENHVDPSTAWFCAHFFGDFDVYRANVVDRGNLFLDWNWNDCEESNRSKVEEKEAYMVNIESDMNQTRVRQHDVQLMKKAEQFITISYRELGKSEQEMKRRLNEIRWEVEQTGTYSHTYEELSYGAKMAWRHSNRCIGRLFWQSLYVIDAREAVTVDEVFSYLFHHIEFATNGGKIRPTITIFRPNGEVRIWNHQLIRYAGYETEEGIIGDSSSLTFTRACEQLGWKGEKTPFDVLPLVIQVGSQKPVWTPIPKELVLEVPIEHPEFPWFRDLQLKWYAVPIISDMCLEIGGIRYMAAPFNGWYMGTEIGARNFADDYRYNMLPKVASCMGLDTNSNASLWKDKALVELNIAVLYSYKKAGVSIVDHHTAARQFQLFEQQEKAAGRHVTGDWTWLIPPLSPATTHIFHRTYDNTTMLPNFFYQDRPYEQQRGEEQ</sequence>
<reference evidence="7" key="1">
    <citation type="submission" date="2018-02" db="EMBL/GenBank/DDBJ databases">
        <title>The complete genome of bacterial strain SGAirxxxx.</title>
        <authorList>
            <person name="Schuster S.C."/>
        </authorList>
    </citation>
    <scope>NUCLEOTIDE SEQUENCE [LARGE SCALE GENOMIC DNA]</scope>
    <source>
        <strain evidence="7">SGAir0734</strain>
    </source>
</reference>
<dbReference type="Gene3D" id="3.90.340.10">
    <property type="entry name" value="Nitric Oxide Synthase, Chain A, domain 1"/>
    <property type="match status" value="1"/>
</dbReference>
<dbReference type="Gene3D" id="3.90.440.10">
    <property type="entry name" value="Nitric Oxide Synthase,Heme Domain,Chain A domain 2"/>
    <property type="match status" value="1"/>
</dbReference>
<evidence type="ECO:0000313" key="6">
    <source>
        <dbReference type="EMBL" id="AWO76095.1"/>
    </source>
</evidence>
<dbReference type="GO" id="GO:0046872">
    <property type="term" value="F:metal ion binding"/>
    <property type="evidence" value="ECO:0007669"/>
    <property type="project" value="UniProtKB-KW"/>
</dbReference>
<dbReference type="SMR" id="A0A2Z3NBN5"/>
<dbReference type="PANTHER" id="PTHR43410:SF1">
    <property type="entry name" value="NITRIC OXIDE SYNTHASE"/>
    <property type="match status" value="1"/>
</dbReference>
<dbReference type="Gene3D" id="3.90.1230.10">
    <property type="entry name" value="Nitric Oxide Synthase, Chain A, domain 3"/>
    <property type="match status" value="1"/>
</dbReference>
<dbReference type="GO" id="GO:0006809">
    <property type="term" value="P:nitric oxide biosynthetic process"/>
    <property type="evidence" value="ECO:0007669"/>
    <property type="project" value="InterPro"/>
</dbReference>
<dbReference type="Proteomes" id="UP000246996">
    <property type="component" value="Chromosome"/>
</dbReference>